<gene>
    <name evidence="1" type="ORF">ACFQZM_04575</name>
</gene>
<evidence type="ECO:0000313" key="1">
    <source>
        <dbReference type="EMBL" id="MFD0683762.1"/>
    </source>
</evidence>
<dbReference type="EMBL" id="JBHTGP010000003">
    <property type="protein sequence ID" value="MFD0683762.1"/>
    <property type="molecule type" value="Genomic_DNA"/>
</dbReference>
<proteinExistence type="predicted"/>
<dbReference type="RefSeq" id="WP_131757295.1">
    <property type="nucleotide sequence ID" value="NZ_CAACUY010000029.1"/>
</dbReference>
<dbReference type="Proteomes" id="UP001597063">
    <property type="component" value="Unassembled WGS sequence"/>
</dbReference>
<accession>A0ABW2XBB9</accession>
<evidence type="ECO:0000313" key="2">
    <source>
        <dbReference type="Proteomes" id="UP001597063"/>
    </source>
</evidence>
<reference evidence="2" key="1">
    <citation type="journal article" date="2019" name="Int. J. Syst. Evol. Microbiol.">
        <title>The Global Catalogue of Microorganisms (GCM) 10K type strain sequencing project: providing services to taxonomists for standard genome sequencing and annotation.</title>
        <authorList>
            <consortium name="The Broad Institute Genomics Platform"/>
            <consortium name="The Broad Institute Genome Sequencing Center for Infectious Disease"/>
            <person name="Wu L."/>
            <person name="Ma J."/>
        </authorList>
    </citation>
    <scope>NUCLEOTIDE SEQUENCE [LARGE SCALE GENOMIC DNA]</scope>
    <source>
        <strain evidence="2">JCM 9371</strain>
    </source>
</reference>
<sequence length="259" mass="27926">MLTPPRPTAPRGPLRRIGGGLRDRANADAHVVTAAALACAVLSVCGDLLSPGLRWAVVMAGLGLLVHDITVPDRAGAARNVVLGDRSAFTEDPVPLRHAREVWMFAPAGKNFLSSVHCDLLRREVLEGRNGKVRIVLLDPGLDDAVRLATRQLTLSSDYPGQPFPEALGAAVQRLRGLAGGARGDFAYGFVDYNPGFSMLAVDPYGPGGVLIVEIHGYHNESSASRMHLRLTRETSPRWYDYWCAQFQHLWAASGAEAA</sequence>
<keyword evidence="2" id="KW-1185">Reference proteome</keyword>
<name>A0ABW2XBB9_9ACTN</name>
<organism evidence="1 2">
    <name type="scientific">Actinomadura fibrosa</name>
    <dbReference type="NCBI Taxonomy" id="111802"/>
    <lineage>
        <taxon>Bacteria</taxon>
        <taxon>Bacillati</taxon>
        <taxon>Actinomycetota</taxon>
        <taxon>Actinomycetes</taxon>
        <taxon>Streptosporangiales</taxon>
        <taxon>Thermomonosporaceae</taxon>
        <taxon>Actinomadura</taxon>
    </lineage>
</organism>
<protein>
    <submittedName>
        <fullName evidence="1">Uncharacterized protein</fullName>
    </submittedName>
</protein>
<comment type="caution">
    <text evidence="1">The sequence shown here is derived from an EMBL/GenBank/DDBJ whole genome shotgun (WGS) entry which is preliminary data.</text>
</comment>